<sequence length="52" mass="5639">MGELKTDLFPSNLYRAREEAKRKTESIAENSVQPAVSLPESEKTGKDGSGGE</sequence>
<accession>A0ABT2RN93</accession>
<feature type="region of interest" description="Disordered" evidence="1">
    <location>
        <begin position="18"/>
        <end position="52"/>
    </location>
</feature>
<reference evidence="2 3" key="1">
    <citation type="journal article" date="2021" name="ISME Commun">
        <title>Automated analysis of genomic sequences facilitates high-throughput and comprehensive description of bacteria.</title>
        <authorList>
            <person name="Hitch T.C.A."/>
        </authorList>
    </citation>
    <scope>NUCLEOTIDE SEQUENCE [LARGE SCALE GENOMIC DNA]</scope>
    <source>
        <strain evidence="2 3">Sanger_03</strain>
    </source>
</reference>
<keyword evidence="3" id="KW-1185">Reference proteome</keyword>
<evidence type="ECO:0000313" key="3">
    <source>
        <dbReference type="Proteomes" id="UP001652431"/>
    </source>
</evidence>
<name>A0ABT2RN93_9FIRM</name>
<gene>
    <name evidence="2" type="ORF">OCV99_08720</name>
</gene>
<comment type="caution">
    <text evidence="2">The sequence shown here is derived from an EMBL/GenBank/DDBJ whole genome shotgun (WGS) entry which is preliminary data.</text>
</comment>
<proteinExistence type="predicted"/>
<evidence type="ECO:0000313" key="2">
    <source>
        <dbReference type="EMBL" id="MCU6686629.1"/>
    </source>
</evidence>
<organism evidence="2 3">
    <name type="scientific">Dorea acetigenes</name>
    <dbReference type="NCBI Taxonomy" id="2981787"/>
    <lineage>
        <taxon>Bacteria</taxon>
        <taxon>Bacillati</taxon>
        <taxon>Bacillota</taxon>
        <taxon>Clostridia</taxon>
        <taxon>Lachnospirales</taxon>
        <taxon>Lachnospiraceae</taxon>
        <taxon>Dorea</taxon>
    </lineage>
</organism>
<dbReference type="EMBL" id="JAOQJU010000008">
    <property type="protein sequence ID" value="MCU6686629.1"/>
    <property type="molecule type" value="Genomic_DNA"/>
</dbReference>
<dbReference type="RefSeq" id="WP_227191759.1">
    <property type="nucleotide sequence ID" value="NZ_JAOQJU010000008.1"/>
</dbReference>
<evidence type="ECO:0000256" key="1">
    <source>
        <dbReference type="SAM" id="MobiDB-lite"/>
    </source>
</evidence>
<protein>
    <submittedName>
        <fullName evidence="2">Uncharacterized protein</fullName>
    </submittedName>
</protein>
<dbReference type="Proteomes" id="UP001652431">
    <property type="component" value="Unassembled WGS sequence"/>
</dbReference>